<evidence type="ECO:0000256" key="1">
    <source>
        <dbReference type="ARBA" id="ARBA00006692"/>
    </source>
</evidence>
<dbReference type="GO" id="GO:0004674">
    <property type="term" value="F:protein serine/threonine kinase activity"/>
    <property type="evidence" value="ECO:0007669"/>
    <property type="project" value="UniProtKB-KW"/>
</dbReference>
<dbReference type="Pfam" id="PF00069">
    <property type="entry name" value="Pkinase"/>
    <property type="match status" value="1"/>
</dbReference>
<dbReference type="InterPro" id="IPR011009">
    <property type="entry name" value="Kinase-like_dom_sf"/>
</dbReference>
<keyword evidence="7" id="KW-0472">Membrane</keyword>
<evidence type="ECO:0000256" key="6">
    <source>
        <dbReference type="ARBA" id="ARBA00022840"/>
    </source>
</evidence>
<keyword evidence="6" id="KW-0067">ATP-binding</keyword>
<evidence type="ECO:0000256" key="4">
    <source>
        <dbReference type="ARBA" id="ARBA00022741"/>
    </source>
</evidence>
<keyword evidence="2" id="KW-0723">Serine/threonine-protein kinase</keyword>
<keyword evidence="4" id="KW-0547">Nucleotide-binding</keyword>
<dbReference type="PANTHER" id="PTHR24349">
    <property type="entry name" value="SERINE/THREONINE-PROTEIN KINASE"/>
    <property type="match status" value="1"/>
</dbReference>
<protein>
    <recommendedName>
        <fullName evidence="8">Protein kinase domain-containing protein</fullName>
    </recommendedName>
</protein>
<dbReference type="EMBL" id="UZAN01049588">
    <property type="protein sequence ID" value="VDP87544.1"/>
    <property type="molecule type" value="Genomic_DNA"/>
</dbReference>
<dbReference type="Proteomes" id="UP000272942">
    <property type="component" value="Unassembled WGS sequence"/>
</dbReference>
<dbReference type="InterPro" id="IPR000719">
    <property type="entry name" value="Prot_kinase_dom"/>
</dbReference>
<dbReference type="InterPro" id="IPR050205">
    <property type="entry name" value="CDPK_Ser/Thr_kinases"/>
</dbReference>
<evidence type="ECO:0000256" key="7">
    <source>
        <dbReference type="SAM" id="Phobius"/>
    </source>
</evidence>
<dbReference type="Gene3D" id="1.10.510.10">
    <property type="entry name" value="Transferase(Phosphotransferase) domain 1"/>
    <property type="match status" value="1"/>
</dbReference>
<dbReference type="PROSITE" id="PS50011">
    <property type="entry name" value="PROTEIN_KINASE_DOM"/>
    <property type="match status" value="1"/>
</dbReference>
<dbReference type="OrthoDB" id="63267at2759"/>
<accession>A0A3P8HYJ3</accession>
<keyword evidence="10" id="KW-1185">Reference proteome</keyword>
<name>A0A3P8HYJ3_9TREM</name>
<feature type="domain" description="Protein kinase" evidence="8">
    <location>
        <begin position="1"/>
        <end position="90"/>
    </location>
</feature>
<dbReference type="GO" id="GO:0005524">
    <property type="term" value="F:ATP binding"/>
    <property type="evidence" value="ECO:0007669"/>
    <property type="project" value="UniProtKB-KW"/>
</dbReference>
<keyword evidence="3" id="KW-0808">Transferase</keyword>
<evidence type="ECO:0000313" key="9">
    <source>
        <dbReference type="EMBL" id="VDP87544.1"/>
    </source>
</evidence>
<sequence length="145" mass="16212">MKMQGYQAACDVWSLGVIVYCMLIGQAPFSLRPDDRPEVILSRIDSGRFDTTRPEWSSLSDMAKDLVRRMLDPEPTKRYTASQVVRHPWVVKVNELPSEPVAKYAARDPSKMKAPTCEPTKTGSCASIALAKTEHLSQLEKGRTS</sequence>
<evidence type="ECO:0000256" key="5">
    <source>
        <dbReference type="ARBA" id="ARBA00022777"/>
    </source>
</evidence>
<gene>
    <name evidence="9" type="ORF">ECPE_LOCUS10738</name>
</gene>
<organism evidence="9 10">
    <name type="scientific">Echinostoma caproni</name>
    <dbReference type="NCBI Taxonomy" id="27848"/>
    <lineage>
        <taxon>Eukaryota</taxon>
        <taxon>Metazoa</taxon>
        <taxon>Spiralia</taxon>
        <taxon>Lophotrochozoa</taxon>
        <taxon>Platyhelminthes</taxon>
        <taxon>Trematoda</taxon>
        <taxon>Digenea</taxon>
        <taxon>Plagiorchiida</taxon>
        <taxon>Echinostomata</taxon>
        <taxon>Echinostomatoidea</taxon>
        <taxon>Echinostomatidae</taxon>
        <taxon>Echinostoma</taxon>
    </lineage>
</organism>
<dbReference type="SUPFAM" id="SSF56112">
    <property type="entry name" value="Protein kinase-like (PK-like)"/>
    <property type="match status" value="1"/>
</dbReference>
<keyword evidence="7" id="KW-0812">Transmembrane</keyword>
<dbReference type="AlphaFoldDB" id="A0A3P8HYJ3"/>
<keyword evidence="7" id="KW-1133">Transmembrane helix</keyword>
<proteinExistence type="inferred from homology"/>
<reference evidence="9 10" key="1">
    <citation type="submission" date="2018-11" db="EMBL/GenBank/DDBJ databases">
        <authorList>
            <consortium name="Pathogen Informatics"/>
        </authorList>
    </citation>
    <scope>NUCLEOTIDE SEQUENCE [LARGE SCALE GENOMIC DNA]</scope>
    <source>
        <strain evidence="9 10">Egypt</strain>
    </source>
</reference>
<feature type="transmembrane region" description="Helical" evidence="7">
    <location>
        <begin position="12"/>
        <end position="31"/>
    </location>
</feature>
<comment type="similarity">
    <text evidence="1">Belongs to the protein kinase superfamily. CAMK Ser/Thr protein kinase family.</text>
</comment>
<evidence type="ECO:0000256" key="3">
    <source>
        <dbReference type="ARBA" id="ARBA00022679"/>
    </source>
</evidence>
<evidence type="ECO:0000313" key="10">
    <source>
        <dbReference type="Proteomes" id="UP000272942"/>
    </source>
</evidence>
<evidence type="ECO:0000259" key="8">
    <source>
        <dbReference type="PROSITE" id="PS50011"/>
    </source>
</evidence>
<keyword evidence="5" id="KW-0418">Kinase</keyword>
<evidence type="ECO:0000256" key="2">
    <source>
        <dbReference type="ARBA" id="ARBA00022527"/>
    </source>
</evidence>